<comment type="caution">
    <text evidence="1">The sequence shown here is derived from an EMBL/GenBank/DDBJ whole genome shotgun (WGS) entry which is preliminary data.</text>
</comment>
<name>A0A814DTL4_9BILA</name>
<evidence type="ECO:0000313" key="2">
    <source>
        <dbReference type="EMBL" id="CAF1006818.1"/>
    </source>
</evidence>
<proteinExistence type="predicted"/>
<keyword evidence="3" id="KW-1185">Reference proteome</keyword>
<evidence type="ECO:0000313" key="4">
    <source>
        <dbReference type="Proteomes" id="UP000663877"/>
    </source>
</evidence>
<sequence length="91" mass="10479">MSDRLNKEKQEAHFYEIKLQGNPWIYVLSAPYNNGWYLLTSTHISKKTLDKDSLVFQLGIPPRLTSSFSVSFNDYDQLRLICALSILIPSV</sequence>
<dbReference type="Proteomes" id="UP000663832">
    <property type="component" value="Unassembled WGS sequence"/>
</dbReference>
<dbReference type="EMBL" id="CAJNOM010000082">
    <property type="protein sequence ID" value="CAF1006818.1"/>
    <property type="molecule type" value="Genomic_DNA"/>
</dbReference>
<accession>A0A814DTL4</accession>
<evidence type="ECO:0000313" key="1">
    <source>
        <dbReference type="EMBL" id="CAF0958902.1"/>
    </source>
</evidence>
<evidence type="ECO:0000313" key="3">
    <source>
        <dbReference type="Proteomes" id="UP000663832"/>
    </source>
</evidence>
<protein>
    <submittedName>
        <fullName evidence="1">Uncharacterized protein</fullName>
    </submittedName>
</protein>
<dbReference type="AlphaFoldDB" id="A0A814DTL4"/>
<dbReference type="EMBL" id="CAJNOI010000055">
    <property type="protein sequence ID" value="CAF0958902.1"/>
    <property type="molecule type" value="Genomic_DNA"/>
</dbReference>
<organism evidence="1 4">
    <name type="scientific">Adineta steineri</name>
    <dbReference type="NCBI Taxonomy" id="433720"/>
    <lineage>
        <taxon>Eukaryota</taxon>
        <taxon>Metazoa</taxon>
        <taxon>Spiralia</taxon>
        <taxon>Gnathifera</taxon>
        <taxon>Rotifera</taxon>
        <taxon>Eurotatoria</taxon>
        <taxon>Bdelloidea</taxon>
        <taxon>Adinetida</taxon>
        <taxon>Adinetidae</taxon>
        <taxon>Adineta</taxon>
    </lineage>
</organism>
<dbReference type="OrthoDB" id="57679at2759"/>
<reference evidence="1" key="1">
    <citation type="submission" date="2021-02" db="EMBL/GenBank/DDBJ databases">
        <authorList>
            <person name="Nowell W R."/>
        </authorList>
    </citation>
    <scope>NUCLEOTIDE SEQUENCE</scope>
</reference>
<gene>
    <name evidence="1" type="ORF">BJG266_LOCUS13636</name>
    <name evidence="2" type="ORF">QVE165_LOCUS15243</name>
</gene>
<dbReference type="Proteomes" id="UP000663877">
    <property type="component" value="Unassembled WGS sequence"/>
</dbReference>